<comment type="subcellular location">
    <subcellularLocation>
        <location evidence="1">Cell membrane</location>
        <topology evidence="1">Multi-pass membrane protein</topology>
    </subcellularLocation>
</comment>
<dbReference type="SUPFAM" id="SSF53649">
    <property type="entry name" value="Alkaline phosphatase-like"/>
    <property type="match status" value="1"/>
</dbReference>
<feature type="transmembrane region" description="Helical" evidence="6">
    <location>
        <begin position="55"/>
        <end position="72"/>
    </location>
</feature>
<feature type="domain" description="Sulfatase N-terminal" evidence="7">
    <location>
        <begin position="256"/>
        <end position="524"/>
    </location>
</feature>
<dbReference type="Proteomes" id="UP000550401">
    <property type="component" value="Unassembled WGS sequence"/>
</dbReference>
<dbReference type="EMBL" id="JACGXL010000007">
    <property type="protein sequence ID" value="MBA8889626.1"/>
    <property type="molecule type" value="Genomic_DNA"/>
</dbReference>
<feature type="transmembrane region" description="Helical" evidence="6">
    <location>
        <begin position="84"/>
        <end position="106"/>
    </location>
</feature>
<sequence length="603" mass="64393">MSTPFPSIARWRPAVEREGIALGGCALLLVLLVAHLDPGIDLARAAAPLPTVRLLLLNALPALAAFALLLALSRRLLLSTWLTLLALVALYGANAAKLGALQLPLLPADLRFLAEPGPAARLFVQYLHVDAWHALLGAVAVATTLALCRERRLSVLAGWRRAATGGAAIAIGASLMAGAAPWRSVYGDAAHGFQPWALDRSAASTGLIGGLLVYHWEIGGGDVPPADRAAATALLAAHAPELRAGLAHATSTEALPDIVVVQSESLFDPARLRNVLSGRFLRGYNALARRATAGDLGVPTFGGGTIRTEFEVLTGAPLASLGGVQYPWLELDRDTYPGLARVLDAHGYRSVAVHPNAAAFWNRAQAYPALGFDRFVDAASFPADRVVGLFTSDAALTDRVLDELADDGPPQFVFAISMENHGPFDWRPGLDPQRLAALPLPEPLDAGARPWLAHYLYLLDDADHELARLADALAQRKRRTLLLFYGDHLPDLGPTYAELGFDDGREAKQQPVPWLLYDSADAHARRLDARAWMLPGLLLQAADIHDGAWFDVLATLARSQDFDPDDPDDAAGLDALARLQLHGELEPLLDDALDLGLVAAAGR</sequence>
<evidence type="ECO:0000256" key="6">
    <source>
        <dbReference type="SAM" id="Phobius"/>
    </source>
</evidence>
<dbReference type="PANTHER" id="PTHR47371">
    <property type="entry name" value="LIPOTEICHOIC ACID SYNTHASE"/>
    <property type="match status" value="1"/>
</dbReference>
<comment type="caution">
    <text evidence="8">The sequence shown here is derived from an EMBL/GenBank/DDBJ whole genome shotgun (WGS) entry which is preliminary data.</text>
</comment>
<dbReference type="GO" id="GO:0005886">
    <property type="term" value="C:plasma membrane"/>
    <property type="evidence" value="ECO:0007669"/>
    <property type="project" value="UniProtKB-SubCell"/>
</dbReference>
<keyword evidence="9" id="KW-1185">Reference proteome</keyword>
<keyword evidence="5 6" id="KW-0472">Membrane</keyword>
<protein>
    <recommendedName>
        <fullName evidence="7">Sulfatase N-terminal domain-containing protein</fullName>
    </recommendedName>
</protein>
<feature type="transmembrane region" description="Helical" evidence="6">
    <location>
        <begin position="126"/>
        <end position="147"/>
    </location>
</feature>
<evidence type="ECO:0000256" key="1">
    <source>
        <dbReference type="ARBA" id="ARBA00004651"/>
    </source>
</evidence>
<evidence type="ECO:0000256" key="4">
    <source>
        <dbReference type="ARBA" id="ARBA00022989"/>
    </source>
</evidence>
<keyword evidence="4 6" id="KW-1133">Transmembrane helix</keyword>
<name>A0A839F4Z7_9GAMM</name>
<evidence type="ECO:0000256" key="5">
    <source>
        <dbReference type="ARBA" id="ARBA00023136"/>
    </source>
</evidence>
<dbReference type="CDD" id="cd16015">
    <property type="entry name" value="LTA_synthase"/>
    <property type="match status" value="1"/>
</dbReference>
<dbReference type="InterPro" id="IPR017850">
    <property type="entry name" value="Alkaline_phosphatase_core_sf"/>
</dbReference>
<feature type="transmembrane region" description="Helical" evidence="6">
    <location>
        <begin position="159"/>
        <end position="182"/>
    </location>
</feature>
<dbReference type="Gene3D" id="3.40.720.10">
    <property type="entry name" value="Alkaline Phosphatase, subunit A"/>
    <property type="match status" value="1"/>
</dbReference>
<reference evidence="8 9" key="1">
    <citation type="submission" date="2020-07" db="EMBL/GenBank/DDBJ databases">
        <title>Genomic Encyclopedia of Type Strains, Phase IV (KMG-V): Genome sequencing to study the core and pangenomes of soil and plant-associated prokaryotes.</title>
        <authorList>
            <person name="Whitman W."/>
        </authorList>
    </citation>
    <scope>NUCLEOTIDE SEQUENCE [LARGE SCALE GENOMIC DNA]</scope>
    <source>
        <strain evidence="8 9">RH2WT43</strain>
    </source>
</reference>
<dbReference type="RefSeq" id="WP_182532664.1">
    <property type="nucleotide sequence ID" value="NZ_JACGXL010000007.1"/>
</dbReference>
<evidence type="ECO:0000256" key="3">
    <source>
        <dbReference type="ARBA" id="ARBA00022692"/>
    </source>
</evidence>
<organism evidence="8 9">
    <name type="scientific">Dokdonella fugitiva</name>
    <dbReference type="NCBI Taxonomy" id="328517"/>
    <lineage>
        <taxon>Bacteria</taxon>
        <taxon>Pseudomonadati</taxon>
        <taxon>Pseudomonadota</taxon>
        <taxon>Gammaproteobacteria</taxon>
        <taxon>Lysobacterales</taxon>
        <taxon>Rhodanobacteraceae</taxon>
        <taxon>Dokdonella</taxon>
    </lineage>
</organism>
<evidence type="ECO:0000313" key="8">
    <source>
        <dbReference type="EMBL" id="MBA8889626.1"/>
    </source>
</evidence>
<dbReference type="PANTHER" id="PTHR47371:SF3">
    <property type="entry name" value="PHOSPHOGLYCEROL TRANSFERASE I"/>
    <property type="match status" value="1"/>
</dbReference>
<keyword evidence="3 6" id="KW-0812">Transmembrane</keyword>
<dbReference type="InterPro" id="IPR050448">
    <property type="entry name" value="OpgB/LTA_synthase_biosynth"/>
</dbReference>
<accession>A0A839F4Z7</accession>
<keyword evidence="2" id="KW-1003">Cell membrane</keyword>
<evidence type="ECO:0000256" key="2">
    <source>
        <dbReference type="ARBA" id="ARBA00022475"/>
    </source>
</evidence>
<gene>
    <name evidence="8" type="ORF">FHW12_003872</name>
</gene>
<evidence type="ECO:0000313" key="9">
    <source>
        <dbReference type="Proteomes" id="UP000550401"/>
    </source>
</evidence>
<evidence type="ECO:0000259" key="7">
    <source>
        <dbReference type="Pfam" id="PF00884"/>
    </source>
</evidence>
<dbReference type="Pfam" id="PF00884">
    <property type="entry name" value="Sulfatase"/>
    <property type="match status" value="1"/>
</dbReference>
<dbReference type="InterPro" id="IPR000917">
    <property type="entry name" value="Sulfatase_N"/>
</dbReference>
<dbReference type="AlphaFoldDB" id="A0A839F4Z7"/>
<proteinExistence type="predicted"/>